<evidence type="ECO:0000313" key="1">
    <source>
        <dbReference type="EMBL" id="MEL0564822.1"/>
    </source>
</evidence>
<gene>
    <name evidence="1" type="ORF">AAC431_02630</name>
</gene>
<dbReference type="RefSeq" id="WP_143739493.1">
    <property type="nucleotide sequence ID" value="NZ_JAVTXQ010000031.1"/>
</dbReference>
<reference evidence="1 2" key="1">
    <citation type="submission" date="2024-04" db="EMBL/GenBank/DDBJ databases">
        <title>Three lactobacilli isolated from voided urine samples from females with type 2 diabetes.</title>
        <authorList>
            <person name="Kula A."/>
            <person name="Stegman N."/>
            <person name="Putonti C."/>
        </authorList>
    </citation>
    <scope>NUCLEOTIDE SEQUENCE [LARGE SCALE GENOMIC DNA]</scope>
    <source>
        <strain evidence="1 2">1855</strain>
    </source>
</reference>
<evidence type="ECO:0000313" key="2">
    <source>
        <dbReference type="Proteomes" id="UP001385848"/>
    </source>
</evidence>
<protein>
    <recommendedName>
        <fullName evidence="3">PAS domain-containing protein</fullName>
    </recommendedName>
</protein>
<keyword evidence="2" id="KW-1185">Reference proteome</keyword>
<comment type="caution">
    <text evidence="1">The sequence shown here is derived from an EMBL/GenBank/DDBJ whole genome shotgun (WGS) entry which is preliminary data.</text>
</comment>
<sequence>MKNTSKSPKKEFQMYLGPEGFGYINEKSEKYIIDINKFTDAVLFGYSLEEAEKYIIHKVN</sequence>
<dbReference type="EMBL" id="JBBVUL010000003">
    <property type="protein sequence ID" value="MEL0564822.1"/>
    <property type="molecule type" value="Genomic_DNA"/>
</dbReference>
<organism evidence="1 2">
    <name type="scientific">Lactobacillus jensenii</name>
    <dbReference type="NCBI Taxonomy" id="109790"/>
    <lineage>
        <taxon>Bacteria</taxon>
        <taxon>Bacillati</taxon>
        <taxon>Bacillota</taxon>
        <taxon>Bacilli</taxon>
        <taxon>Lactobacillales</taxon>
        <taxon>Lactobacillaceae</taxon>
        <taxon>Lactobacillus</taxon>
    </lineage>
</organism>
<name>A0ABU9FIN9_LACJE</name>
<proteinExistence type="predicted"/>
<dbReference type="Proteomes" id="UP001385848">
    <property type="component" value="Unassembled WGS sequence"/>
</dbReference>
<evidence type="ECO:0008006" key="3">
    <source>
        <dbReference type="Google" id="ProtNLM"/>
    </source>
</evidence>
<accession>A0ABU9FIN9</accession>